<name>A0A367ZQH0_9BACT</name>
<feature type="repeat" description="TPR" evidence="3">
    <location>
        <begin position="207"/>
        <end position="240"/>
    </location>
</feature>
<dbReference type="SMART" id="SM00028">
    <property type="entry name" value="TPR"/>
    <property type="match status" value="5"/>
</dbReference>
<evidence type="ECO:0000256" key="3">
    <source>
        <dbReference type="PROSITE-ProRule" id="PRU00339"/>
    </source>
</evidence>
<dbReference type="EMBL" id="QOQW01000008">
    <property type="protein sequence ID" value="RCK80087.1"/>
    <property type="molecule type" value="Genomic_DNA"/>
</dbReference>
<dbReference type="Pfam" id="PF13432">
    <property type="entry name" value="TPR_16"/>
    <property type="match status" value="2"/>
</dbReference>
<dbReference type="PROSITE" id="PS50005">
    <property type="entry name" value="TPR"/>
    <property type="match status" value="2"/>
</dbReference>
<keyword evidence="1" id="KW-0677">Repeat</keyword>
<feature type="repeat" description="TPR" evidence="3">
    <location>
        <begin position="32"/>
        <end position="65"/>
    </location>
</feature>
<sequence>MPEEFISYFSPELVDEVIERCQILIAASPDQPKYYRDLGHAYFKKGQYQDALDAFIKAGQLEPRDTSLQLAIGRCHDLLGQLDLARAAFENAVAQKPEWPDSHFWLGKIHFEAGRLAEARACLNEALARNERFRDALYVLAQVNEQEGRLAEAIALLKKIIALPPLPQRSQNPFPYECETLFDDPALLDESIRQMESFLRSHPTGFADLHFKLGMAYRRKGLKEKAMAEFRTALKINPNFHQARHYYWHWDDDAPAGPAGMTTP</sequence>
<dbReference type="SUPFAM" id="SSF48452">
    <property type="entry name" value="TPR-like"/>
    <property type="match status" value="1"/>
</dbReference>
<evidence type="ECO:0000256" key="1">
    <source>
        <dbReference type="ARBA" id="ARBA00022737"/>
    </source>
</evidence>
<dbReference type="Gene3D" id="1.25.40.10">
    <property type="entry name" value="Tetratricopeptide repeat domain"/>
    <property type="match status" value="2"/>
</dbReference>
<evidence type="ECO:0000313" key="5">
    <source>
        <dbReference type="Proteomes" id="UP000252355"/>
    </source>
</evidence>
<reference evidence="4 5" key="1">
    <citation type="submission" date="2018-05" db="EMBL/GenBank/DDBJ databases">
        <title>A metagenomic window into the 2 km-deep terrestrial subsurface aquifer revealed taxonomically and functionally diverse microbial community comprising novel uncultured bacterial lineages.</title>
        <authorList>
            <person name="Kadnikov V.V."/>
            <person name="Mardanov A.V."/>
            <person name="Beletsky A.V."/>
            <person name="Banks D."/>
            <person name="Pimenov N.V."/>
            <person name="Frank Y.A."/>
            <person name="Karnachuk O.V."/>
            <person name="Ravin N.V."/>
        </authorList>
    </citation>
    <scope>NUCLEOTIDE SEQUENCE [LARGE SCALE GENOMIC DNA]</scope>
    <source>
        <strain evidence="4">BY5</strain>
    </source>
</reference>
<evidence type="ECO:0000256" key="2">
    <source>
        <dbReference type="ARBA" id="ARBA00022803"/>
    </source>
</evidence>
<dbReference type="PANTHER" id="PTHR44943">
    <property type="entry name" value="CELLULOSE SYNTHASE OPERON PROTEIN C"/>
    <property type="match status" value="1"/>
</dbReference>
<dbReference type="PROSITE" id="PS50293">
    <property type="entry name" value="TPR_REGION"/>
    <property type="match status" value="2"/>
</dbReference>
<dbReference type="InterPro" id="IPR051685">
    <property type="entry name" value="Ycf3/AcsC/BcsC/TPR_MFPF"/>
</dbReference>
<dbReference type="PANTHER" id="PTHR44943:SF8">
    <property type="entry name" value="TPR REPEAT-CONTAINING PROTEIN MJ0263"/>
    <property type="match status" value="1"/>
</dbReference>
<dbReference type="Pfam" id="PF07719">
    <property type="entry name" value="TPR_2"/>
    <property type="match status" value="1"/>
</dbReference>
<dbReference type="InterPro" id="IPR013105">
    <property type="entry name" value="TPR_2"/>
</dbReference>
<organism evidence="4 5">
    <name type="scientific">Candidatus Ozemobacter sibiricus</name>
    <dbReference type="NCBI Taxonomy" id="2268124"/>
    <lineage>
        <taxon>Bacteria</taxon>
        <taxon>Candidatus Ozemobacteria</taxon>
        <taxon>Candidatus Ozemobacterales</taxon>
        <taxon>Candidatus Ozemobacteraceae</taxon>
        <taxon>Candidatus Ozemobacter</taxon>
    </lineage>
</organism>
<dbReference type="InterPro" id="IPR019734">
    <property type="entry name" value="TPR_rpt"/>
</dbReference>
<dbReference type="Proteomes" id="UP000252355">
    <property type="component" value="Unassembled WGS sequence"/>
</dbReference>
<proteinExistence type="predicted"/>
<dbReference type="InterPro" id="IPR011990">
    <property type="entry name" value="TPR-like_helical_dom_sf"/>
</dbReference>
<evidence type="ECO:0000313" key="4">
    <source>
        <dbReference type="EMBL" id="RCK80087.1"/>
    </source>
</evidence>
<dbReference type="AlphaFoldDB" id="A0A367ZQH0"/>
<protein>
    <submittedName>
        <fullName evidence="4">TPR repeat</fullName>
    </submittedName>
</protein>
<gene>
    <name evidence="4" type="ORF">OZSIB_3591</name>
</gene>
<comment type="caution">
    <text evidence="4">The sequence shown here is derived from an EMBL/GenBank/DDBJ whole genome shotgun (WGS) entry which is preliminary data.</text>
</comment>
<keyword evidence="2 3" id="KW-0802">TPR repeat</keyword>
<accession>A0A367ZQH0</accession>